<evidence type="ECO:0000313" key="4">
    <source>
        <dbReference type="Proteomes" id="UP000676386"/>
    </source>
</evidence>
<feature type="domain" description="Signal transduction histidine kinase internal region" evidence="2">
    <location>
        <begin position="63"/>
        <end position="140"/>
    </location>
</feature>
<dbReference type="InterPro" id="IPR010559">
    <property type="entry name" value="Sig_transdc_His_kin_internal"/>
</dbReference>
<dbReference type="GO" id="GO:0016301">
    <property type="term" value="F:kinase activity"/>
    <property type="evidence" value="ECO:0007669"/>
    <property type="project" value="UniProtKB-KW"/>
</dbReference>
<feature type="transmembrane region" description="Helical" evidence="1">
    <location>
        <begin position="6"/>
        <end position="25"/>
    </location>
</feature>
<keyword evidence="1" id="KW-0472">Membrane</keyword>
<gene>
    <name evidence="3" type="ORF">KE626_01210</name>
</gene>
<reference evidence="3 4" key="1">
    <citation type="submission" date="2021-04" db="EMBL/GenBank/DDBJ databases">
        <title>Chitinophaga sp. nov., isolated from the rhizosphere soil.</title>
        <authorList>
            <person name="He S."/>
        </authorList>
    </citation>
    <scope>NUCLEOTIDE SEQUENCE [LARGE SCALE GENOMIC DNA]</scope>
    <source>
        <strain evidence="3 4">2R12</strain>
    </source>
</reference>
<accession>A0ABS5ISP8</accession>
<dbReference type="InterPro" id="IPR036890">
    <property type="entry name" value="HATPase_C_sf"/>
</dbReference>
<protein>
    <submittedName>
        <fullName evidence="3">Histidine kinase</fullName>
    </submittedName>
</protein>
<proteinExistence type="predicted"/>
<evidence type="ECO:0000259" key="2">
    <source>
        <dbReference type="Pfam" id="PF06580"/>
    </source>
</evidence>
<dbReference type="PANTHER" id="PTHR34220:SF7">
    <property type="entry name" value="SENSOR HISTIDINE KINASE YPDA"/>
    <property type="match status" value="1"/>
</dbReference>
<dbReference type="Gene3D" id="3.30.565.10">
    <property type="entry name" value="Histidine kinase-like ATPase, C-terminal domain"/>
    <property type="match status" value="1"/>
</dbReference>
<dbReference type="Pfam" id="PF06580">
    <property type="entry name" value="His_kinase"/>
    <property type="match status" value="1"/>
</dbReference>
<evidence type="ECO:0000256" key="1">
    <source>
        <dbReference type="SAM" id="Phobius"/>
    </source>
</evidence>
<keyword evidence="3" id="KW-0418">Kinase</keyword>
<dbReference type="InterPro" id="IPR050640">
    <property type="entry name" value="Bact_2-comp_sensor_kinase"/>
</dbReference>
<organism evidence="3 4">
    <name type="scientific">Chitinophaga hostae</name>
    <dbReference type="NCBI Taxonomy" id="2831022"/>
    <lineage>
        <taxon>Bacteria</taxon>
        <taxon>Pseudomonadati</taxon>
        <taxon>Bacteroidota</taxon>
        <taxon>Chitinophagia</taxon>
        <taxon>Chitinophagales</taxon>
        <taxon>Chitinophagaceae</taxon>
        <taxon>Chitinophaga</taxon>
    </lineage>
</organism>
<sequence>MTVTIHNTSLLFATAGSIAFFLLFLHYRSRYLVLKNNEAVMTRHSNLQEKELLLLRKQFSELKLGTLKSQINPHFQFNCLNGIYTALLTGETALAQQYVSGFALLLRKVLTLSDKNFVSLQEESDMLELYLKLEQLRTNNGFEYTLTTDPRISPRALQVPCMLVQPFVENAIWHGLMHKTADRQLHIGWTQLSPQLYACEVTDNGIGRVQALQYHHDGLKSNNHHSRGMEICMERASLYRAMYHTQFNIEITDLPGAENTVLGTRVYITFEVAAAMGSTG</sequence>
<keyword evidence="3" id="KW-0808">Transferase</keyword>
<comment type="caution">
    <text evidence="3">The sequence shown here is derived from an EMBL/GenBank/DDBJ whole genome shotgun (WGS) entry which is preliminary data.</text>
</comment>
<dbReference type="PANTHER" id="PTHR34220">
    <property type="entry name" value="SENSOR HISTIDINE KINASE YPDA"/>
    <property type="match status" value="1"/>
</dbReference>
<evidence type="ECO:0000313" key="3">
    <source>
        <dbReference type="EMBL" id="MBS0025918.1"/>
    </source>
</evidence>
<dbReference type="EMBL" id="JAGTXB010000001">
    <property type="protein sequence ID" value="MBS0025918.1"/>
    <property type="molecule type" value="Genomic_DNA"/>
</dbReference>
<name>A0ABS5ISP8_9BACT</name>
<keyword evidence="4" id="KW-1185">Reference proteome</keyword>
<dbReference type="SUPFAM" id="SSF55874">
    <property type="entry name" value="ATPase domain of HSP90 chaperone/DNA topoisomerase II/histidine kinase"/>
    <property type="match status" value="1"/>
</dbReference>
<dbReference type="RefSeq" id="WP_211971036.1">
    <property type="nucleotide sequence ID" value="NZ_CBFHAM010000046.1"/>
</dbReference>
<keyword evidence="1" id="KW-0812">Transmembrane</keyword>
<dbReference type="Proteomes" id="UP000676386">
    <property type="component" value="Unassembled WGS sequence"/>
</dbReference>
<keyword evidence="1" id="KW-1133">Transmembrane helix</keyword>